<evidence type="ECO:0000313" key="2">
    <source>
        <dbReference type="Proteomes" id="UP000177039"/>
    </source>
</evidence>
<gene>
    <name evidence="1" type="ORF">A3B54_00715</name>
</gene>
<dbReference type="InterPro" id="IPR009241">
    <property type="entry name" value="HigB-like"/>
</dbReference>
<dbReference type="Pfam" id="PF05973">
    <property type="entry name" value="Gp49"/>
    <property type="match status" value="1"/>
</dbReference>
<comment type="caution">
    <text evidence="1">The sequence shown here is derived from an EMBL/GenBank/DDBJ whole genome shotgun (WGS) entry which is preliminary data.</text>
</comment>
<evidence type="ECO:0000313" key="1">
    <source>
        <dbReference type="EMBL" id="OGD98359.1"/>
    </source>
</evidence>
<accession>A0A1F5H2Q8</accession>
<dbReference type="Proteomes" id="UP000177039">
    <property type="component" value="Unassembled WGS sequence"/>
</dbReference>
<dbReference type="AlphaFoldDB" id="A0A1F5H2Q8"/>
<organism evidence="1 2">
    <name type="scientific">Candidatus Curtissbacteria bacterium RIFCSPLOWO2_01_FULL_42_50</name>
    <dbReference type="NCBI Taxonomy" id="1797730"/>
    <lineage>
        <taxon>Bacteria</taxon>
        <taxon>Candidatus Curtissiibacteriota</taxon>
    </lineage>
</organism>
<name>A0A1F5H2Q8_9BACT</name>
<sequence length="123" mass="14663">MVIADDWSIVFYTTKSGRNPVQEFLDTLDAKTNSRFIWSIRELHRRNVHARKPLVKHIEEKLRELREESMGNIHRIIYVFFTGRKIILLHGFQKKSRQTPRREIDIASSRLKDFIDRQGGEND</sequence>
<protein>
    <recommendedName>
        <fullName evidence="3">Addiction module toxin RelE</fullName>
    </recommendedName>
</protein>
<dbReference type="EMBL" id="MFBT01000038">
    <property type="protein sequence ID" value="OGD98359.1"/>
    <property type="molecule type" value="Genomic_DNA"/>
</dbReference>
<proteinExistence type="predicted"/>
<evidence type="ECO:0008006" key="3">
    <source>
        <dbReference type="Google" id="ProtNLM"/>
    </source>
</evidence>
<reference evidence="1 2" key="1">
    <citation type="journal article" date="2016" name="Nat. Commun.">
        <title>Thousands of microbial genomes shed light on interconnected biogeochemical processes in an aquifer system.</title>
        <authorList>
            <person name="Anantharaman K."/>
            <person name="Brown C.T."/>
            <person name="Hug L.A."/>
            <person name="Sharon I."/>
            <person name="Castelle C.J."/>
            <person name="Probst A.J."/>
            <person name="Thomas B.C."/>
            <person name="Singh A."/>
            <person name="Wilkins M.J."/>
            <person name="Karaoz U."/>
            <person name="Brodie E.L."/>
            <person name="Williams K.H."/>
            <person name="Hubbard S.S."/>
            <person name="Banfield J.F."/>
        </authorList>
    </citation>
    <scope>NUCLEOTIDE SEQUENCE [LARGE SCALE GENOMIC DNA]</scope>
</reference>